<evidence type="ECO:0000313" key="11">
    <source>
        <dbReference type="Proteomes" id="UP000016536"/>
    </source>
</evidence>
<comment type="catalytic activity">
    <reaction evidence="1">
        <text>(S)-4-amino-5-oxopentanoate = 5-aminolevulinate</text>
        <dbReference type="Rhea" id="RHEA:14265"/>
        <dbReference type="ChEBI" id="CHEBI:57501"/>
        <dbReference type="ChEBI" id="CHEBI:356416"/>
        <dbReference type="EC" id="5.4.3.8"/>
    </reaction>
</comment>
<dbReference type="InterPro" id="IPR015424">
    <property type="entry name" value="PyrdxlP-dep_Trfase"/>
</dbReference>
<dbReference type="CDD" id="cd00610">
    <property type="entry name" value="OAT_like"/>
    <property type="match status" value="1"/>
</dbReference>
<comment type="similarity">
    <text evidence="4">Belongs to the class-III pyridoxal-phosphate-dependent aminotransferase family. HemL subfamily.</text>
</comment>
<dbReference type="Proteomes" id="UP000016536">
    <property type="component" value="Unassembled WGS sequence"/>
</dbReference>
<dbReference type="AlphaFoldDB" id="U1QHC2"/>
<dbReference type="SUPFAM" id="SSF53383">
    <property type="entry name" value="PLP-dependent transferases"/>
    <property type="match status" value="1"/>
</dbReference>
<dbReference type="HAMAP" id="MF_00375">
    <property type="entry name" value="HemL_aminotrans_3"/>
    <property type="match status" value="1"/>
</dbReference>
<proteinExistence type="inferred from homology"/>
<dbReference type="Gene3D" id="3.90.1150.10">
    <property type="entry name" value="Aspartate Aminotransferase, domain 1"/>
    <property type="match status" value="2"/>
</dbReference>
<evidence type="ECO:0000256" key="4">
    <source>
        <dbReference type="ARBA" id="ARBA00008981"/>
    </source>
</evidence>
<keyword evidence="11" id="KW-1185">Reference proteome</keyword>
<dbReference type="InterPro" id="IPR005814">
    <property type="entry name" value="Aminotrans_3"/>
</dbReference>
<evidence type="ECO:0000256" key="2">
    <source>
        <dbReference type="ARBA" id="ARBA00001933"/>
    </source>
</evidence>
<dbReference type="InterPro" id="IPR015422">
    <property type="entry name" value="PyrdxlP-dep_Trfase_small"/>
</dbReference>
<dbReference type="GO" id="GO:0030170">
    <property type="term" value="F:pyridoxal phosphate binding"/>
    <property type="evidence" value="ECO:0007669"/>
    <property type="project" value="InterPro"/>
</dbReference>
<reference evidence="10 11" key="1">
    <citation type="submission" date="2013-08" db="EMBL/GenBank/DDBJ databases">
        <authorList>
            <person name="Weinstock G."/>
            <person name="Sodergren E."/>
            <person name="Wylie T."/>
            <person name="Fulton L."/>
            <person name="Fulton R."/>
            <person name="Fronick C."/>
            <person name="O'Laughlin M."/>
            <person name="Godfrey J."/>
            <person name="Miner T."/>
            <person name="Herter B."/>
            <person name="Appelbaum E."/>
            <person name="Cordes M."/>
            <person name="Lek S."/>
            <person name="Wollam A."/>
            <person name="Pepin K.H."/>
            <person name="Palsikar V.B."/>
            <person name="Mitreva M."/>
            <person name="Wilson R.K."/>
        </authorList>
    </citation>
    <scope>NUCLEOTIDE SEQUENCE [LARGE SCALE GENOMIC DNA]</scope>
    <source>
        <strain evidence="10 11">F0542</strain>
    </source>
</reference>
<gene>
    <name evidence="10" type="ORF">HMPREF1979_03066</name>
</gene>
<dbReference type="UniPathway" id="UPA00251">
    <property type="reaction ID" value="UER00317"/>
</dbReference>
<dbReference type="InterPro" id="IPR015421">
    <property type="entry name" value="PyrdxlP-dep_Trfase_major"/>
</dbReference>
<name>U1QHC2_9ACTO</name>
<sequence>MPQQPAASATAAATHATNAALFEAARAVIPGGVDSPVRAFGSVGGTPRFIASASGAHVTDAEGHRYVDLVGSWGPALLGHAHPGVVAAVQDAAARGLSFGAPTESETLLAEEVRRRVPAAQRVRFVSTGTEATMTAVRLARGATGRDLVVKFAGCYHGHSDGLLAAAGSGLATGGLPGSAGVPAAVAAQTIVLPYNDVAALEACFAERGSEIAAVITEGAPANMGIVPPAPGFNAAIRRVTAEHGALMILDEVLTGFRVGPAGWWGLEAVDGWASDLPAFASAPASTVSSEPADAAAPSWPGADWRERAAWVPDLVTFGKVVGGGMPLAAVGGRAEVMDLLAPGGPVYQAGTLSGNPLATAAGLATLQLADDAVYASVAERAQAIGEVVSAALSEQGVPHRVQRAGSLFSLMFGPQAAERGVADYEAARAQETWRYGPFFHAFLEAGVSLPPSVFEAWFVSAAHGEAELEAIAAAAPAAARA</sequence>
<feature type="non-terminal residue" evidence="10">
    <location>
        <position position="482"/>
    </location>
</feature>
<keyword evidence="7" id="KW-0413">Isomerase</keyword>
<dbReference type="Pfam" id="PF00202">
    <property type="entry name" value="Aminotran_3"/>
    <property type="match status" value="2"/>
</dbReference>
<evidence type="ECO:0000256" key="9">
    <source>
        <dbReference type="RuleBase" id="RU003560"/>
    </source>
</evidence>
<organism evidence="10 11">
    <name type="scientific">Actinomyces johnsonii F0542</name>
    <dbReference type="NCBI Taxonomy" id="1321818"/>
    <lineage>
        <taxon>Bacteria</taxon>
        <taxon>Bacillati</taxon>
        <taxon>Actinomycetota</taxon>
        <taxon>Actinomycetes</taxon>
        <taxon>Actinomycetales</taxon>
        <taxon>Actinomycetaceae</taxon>
        <taxon>Actinomyces</taxon>
    </lineage>
</organism>
<dbReference type="GO" id="GO:0008483">
    <property type="term" value="F:transaminase activity"/>
    <property type="evidence" value="ECO:0007669"/>
    <property type="project" value="InterPro"/>
</dbReference>
<dbReference type="NCBIfam" id="NF000818">
    <property type="entry name" value="PRK00062.1"/>
    <property type="match status" value="1"/>
</dbReference>
<dbReference type="InterPro" id="IPR004639">
    <property type="entry name" value="4pyrrol_synth_GluAld_NH2Trfase"/>
</dbReference>
<dbReference type="EC" id="5.4.3.8" evidence="5"/>
<dbReference type="PANTHER" id="PTHR43713:SF3">
    <property type="entry name" value="GLUTAMATE-1-SEMIALDEHYDE 2,1-AMINOMUTASE 1, CHLOROPLASTIC-RELATED"/>
    <property type="match status" value="1"/>
</dbReference>
<evidence type="ECO:0000256" key="1">
    <source>
        <dbReference type="ARBA" id="ARBA00001579"/>
    </source>
</evidence>
<evidence type="ECO:0000256" key="3">
    <source>
        <dbReference type="ARBA" id="ARBA00004819"/>
    </source>
</evidence>
<evidence type="ECO:0000256" key="6">
    <source>
        <dbReference type="ARBA" id="ARBA00022898"/>
    </source>
</evidence>
<evidence type="ECO:0000256" key="7">
    <source>
        <dbReference type="ARBA" id="ARBA00023235"/>
    </source>
</evidence>
<protein>
    <recommendedName>
        <fullName evidence="5">glutamate-1-semialdehyde 2,1-aminomutase</fullName>
        <ecNumber evidence="5">5.4.3.8</ecNumber>
    </recommendedName>
</protein>
<evidence type="ECO:0000256" key="5">
    <source>
        <dbReference type="ARBA" id="ARBA00012143"/>
    </source>
</evidence>
<dbReference type="Gene3D" id="3.40.640.10">
    <property type="entry name" value="Type I PLP-dependent aspartate aminotransferase-like (Major domain)"/>
    <property type="match status" value="2"/>
</dbReference>
<comment type="cofactor">
    <cofactor evidence="2">
        <name>pyridoxal 5'-phosphate</name>
        <dbReference type="ChEBI" id="CHEBI:597326"/>
    </cofactor>
</comment>
<keyword evidence="6 9" id="KW-0663">Pyridoxal phosphate</keyword>
<comment type="caution">
    <text evidence="10">The sequence shown here is derived from an EMBL/GenBank/DDBJ whole genome shotgun (WGS) entry which is preliminary data.</text>
</comment>
<dbReference type="HOGENOM" id="CLU_016922_1_5_11"/>
<dbReference type="GO" id="GO:0042286">
    <property type="term" value="F:glutamate-1-semialdehyde 2,1-aminomutase activity"/>
    <property type="evidence" value="ECO:0007669"/>
    <property type="project" value="UniProtKB-EC"/>
</dbReference>
<keyword evidence="8" id="KW-0627">Porphyrin biosynthesis</keyword>
<dbReference type="PANTHER" id="PTHR43713">
    <property type="entry name" value="GLUTAMATE-1-SEMIALDEHYDE 2,1-AMINOMUTASE"/>
    <property type="match status" value="1"/>
</dbReference>
<dbReference type="EMBL" id="AWSE01000250">
    <property type="protein sequence ID" value="ERH21641.1"/>
    <property type="molecule type" value="Genomic_DNA"/>
</dbReference>
<comment type="pathway">
    <text evidence="3">Porphyrin-containing compound metabolism; protoporphyrin-IX biosynthesis; 5-aminolevulinate from L-glutamyl-tRNA(Glu): step 2/2.</text>
</comment>
<accession>U1QHC2</accession>
<evidence type="ECO:0000313" key="10">
    <source>
        <dbReference type="EMBL" id="ERH21641.1"/>
    </source>
</evidence>
<dbReference type="GO" id="GO:0006782">
    <property type="term" value="P:protoporphyrinogen IX biosynthetic process"/>
    <property type="evidence" value="ECO:0007669"/>
    <property type="project" value="UniProtKB-UniPathway"/>
</dbReference>
<evidence type="ECO:0000256" key="8">
    <source>
        <dbReference type="ARBA" id="ARBA00023244"/>
    </source>
</evidence>